<keyword evidence="1" id="KW-1133">Transmembrane helix</keyword>
<proteinExistence type="predicted"/>
<dbReference type="InterPro" id="IPR012340">
    <property type="entry name" value="NA-bd_OB-fold"/>
</dbReference>
<dbReference type="InterPro" id="IPR056739">
    <property type="entry name" value="NfeD_membrane"/>
</dbReference>
<dbReference type="Pfam" id="PF24961">
    <property type="entry name" value="NfeD_membrane"/>
    <property type="match status" value="1"/>
</dbReference>
<sequence>MQKPINLDWIVILILIVFGISLLIIEVIFIPGTTFVGIGGIICLIFGVYFGFNYYGTTIGFLILCIALITITSSFIYSLKAKPWEQFSLKETMTSTVNEDIGIKLIVGNIGLTTSDLKPVGKALFENEEIEVCTQGDFLSNGKEIKIIKIDHNKIYVQLNI</sequence>
<dbReference type="PANTHER" id="PTHR33507">
    <property type="entry name" value="INNER MEMBRANE PROTEIN YBBJ"/>
    <property type="match status" value="1"/>
</dbReference>
<feature type="domain" description="NfeD integral membrane" evidence="2">
    <location>
        <begin position="11"/>
        <end position="76"/>
    </location>
</feature>
<dbReference type="GO" id="GO:0005886">
    <property type="term" value="C:plasma membrane"/>
    <property type="evidence" value="ECO:0007669"/>
    <property type="project" value="TreeGrafter"/>
</dbReference>
<reference evidence="3" key="2">
    <citation type="journal article" date="2012" name="Environ. Microbiol.">
        <title>Genomic content of uncultured Bacteroidetes from contrasting oceanic provinces in the North Atlantic Ocean.</title>
        <authorList>
            <person name="Gomez-Pereira P.R."/>
            <person name="Schuler M."/>
            <person name="Fuchs B.M."/>
            <person name="Bennke C."/>
            <person name="Teeling H."/>
            <person name="Waldmann J."/>
            <person name="Richter M."/>
            <person name="Barbe V."/>
            <person name="Bataille E."/>
            <person name="Glockner F.O."/>
            <person name="Amann R."/>
        </authorList>
    </citation>
    <scope>NUCLEOTIDE SEQUENCE</scope>
</reference>
<evidence type="ECO:0000259" key="2">
    <source>
        <dbReference type="Pfam" id="PF24961"/>
    </source>
</evidence>
<dbReference type="PANTHER" id="PTHR33507:SF3">
    <property type="entry name" value="INNER MEMBRANE PROTEIN YBBJ"/>
    <property type="match status" value="1"/>
</dbReference>
<organism evidence="3">
    <name type="scientific">uncultured Cytophagia bacterium</name>
    <dbReference type="NCBI Taxonomy" id="768505"/>
    <lineage>
        <taxon>Bacteria</taxon>
        <taxon>Pseudomonadati</taxon>
        <taxon>Bacteroidota</taxon>
        <taxon>Cytophagia</taxon>
        <taxon>environmental samples</taxon>
    </lineage>
</organism>
<name>F4MNA7_9BACT</name>
<protein>
    <recommendedName>
        <fullName evidence="2">NfeD integral membrane domain-containing protein</fullName>
    </recommendedName>
</protein>
<keyword evidence="1" id="KW-0472">Membrane</keyword>
<feature type="transmembrane region" description="Helical" evidence="1">
    <location>
        <begin position="58"/>
        <end position="79"/>
    </location>
</feature>
<gene>
    <name evidence="3" type="ORF">S18_1001_0019</name>
</gene>
<evidence type="ECO:0000313" key="3">
    <source>
        <dbReference type="EMBL" id="CBL88142.1"/>
    </source>
</evidence>
<accession>F4MNA7</accession>
<reference evidence="3" key="1">
    <citation type="submission" date="2010-05" db="EMBL/GenBank/DDBJ databases">
        <authorList>
            <person name="Genoscope - CEA"/>
        </authorList>
    </citation>
    <scope>NUCLEOTIDE SEQUENCE</scope>
</reference>
<evidence type="ECO:0000256" key="1">
    <source>
        <dbReference type="SAM" id="Phobius"/>
    </source>
</evidence>
<dbReference type="AlphaFoldDB" id="F4MNA7"/>
<dbReference type="EMBL" id="FQ032830">
    <property type="protein sequence ID" value="CBL88142.1"/>
    <property type="molecule type" value="Genomic_DNA"/>
</dbReference>
<feature type="transmembrane region" description="Helical" evidence="1">
    <location>
        <begin position="32"/>
        <end position="52"/>
    </location>
</feature>
<keyword evidence="1" id="KW-0812">Transmembrane</keyword>
<feature type="transmembrane region" description="Helical" evidence="1">
    <location>
        <begin position="6"/>
        <end position="25"/>
    </location>
</feature>
<dbReference type="InterPro" id="IPR052165">
    <property type="entry name" value="Membrane_assoc_protease"/>
</dbReference>
<dbReference type="Gene3D" id="2.40.50.140">
    <property type="entry name" value="Nucleic acid-binding proteins"/>
    <property type="match status" value="1"/>
</dbReference>